<keyword evidence="1" id="KW-1133">Transmembrane helix</keyword>
<feature type="transmembrane region" description="Helical" evidence="1">
    <location>
        <begin position="56"/>
        <end position="75"/>
    </location>
</feature>
<feature type="transmembrane region" description="Helical" evidence="1">
    <location>
        <begin position="108"/>
        <end position="128"/>
    </location>
</feature>
<dbReference type="EMBL" id="MYFO01000004">
    <property type="protein sequence ID" value="TFE90497.1"/>
    <property type="molecule type" value="Genomic_DNA"/>
</dbReference>
<evidence type="ECO:0000313" key="3">
    <source>
        <dbReference type="Proteomes" id="UP000298246"/>
    </source>
</evidence>
<sequence length="208" mass="23163">MNSGYLAFLLLGITLILFASGWKEVYVRSISHKGILLFFVGWAVCSRFSVPWHGIRVNLSAIWLTLAAFAILLMMEGFVQKLHLLSLGLLLGSFHFLLHQVLEMDPVFAVGKGGLDASLVLAVLTLLVQRQELAQIGCLTIGFLLGEGYETFMHHGVAVRVYGGSDFQDEWWVAVFAARTMTVVLQSLYAGCSSLLKDWLERRGGWRK</sequence>
<reference evidence="2 3" key="1">
    <citation type="submission" date="2017-03" db="EMBL/GenBank/DDBJ databases">
        <title>Isolation of Levoglucosan Utilizing Bacteria.</title>
        <authorList>
            <person name="Arya A.S."/>
        </authorList>
    </citation>
    <scope>NUCLEOTIDE SEQUENCE [LARGE SCALE GENOMIC DNA]</scope>
    <source>
        <strain evidence="2 3">MEC069</strain>
    </source>
</reference>
<feature type="transmembrane region" description="Helical" evidence="1">
    <location>
        <begin position="34"/>
        <end position="50"/>
    </location>
</feature>
<keyword evidence="3" id="KW-1185">Reference proteome</keyword>
<evidence type="ECO:0000256" key="1">
    <source>
        <dbReference type="SAM" id="Phobius"/>
    </source>
</evidence>
<gene>
    <name evidence="2" type="ORF">B5M42_04310</name>
</gene>
<protein>
    <submittedName>
        <fullName evidence="2">Uncharacterized protein</fullName>
    </submittedName>
</protein>
<dbReference type="InterPro" id="IPR014617">
    <property type="entry name" value="YphA_Bacsu"/>
</dbReference>
<keyword evidence="1" id="KW-0812">Transmembrane</keyword>
<organism evidence="2 3">
    <name type="scientific">Paenibacillus athensensis</name>
    <dbReference type="NCBI Taxonomy" id="1967502"/>
    <lineage>
        <taxon>Bacteria</taxon>
        <taxon>Bacillati</taxon>
        <taxon>Bacillota</taxon>
        <taxon>Bacilli</taxon>
        <taxon>Bacillales</taxon>
        <taxon>Paenibacillaceae</taxon>
        <taxon>Paenibacillus</taxon>
    </lineage>
</organism>
<comment type="caution">
    <text evidence="2">The sequence shown here is derived from an EMBL/GenBank/DDBJ whole genome shotgun (WGS) entry which is preliminary data.</text>
</comment>
<name>A0A4Y8Q7U0_9BACL</name>
<dbReference type="RefSeq" id="WP_134750120.1">
    <property type="nucleotide sequence ID" value="NZ_MYFO02000008.1"/>
</dbReference>
<dbReference type="Pfam" id="PF24124">
    <property type="entry name" value="YphA"/>
    <property type="match status" value="1"/>
</dbReference>
<dbReference type="Proteomes" id="UP000298246">
    <property type="component" value="Unassembled WGS sequence"/>
</dbReference>
<evidence type="ECO:0000313" key="2">
    <source>
        <dbReference type="EMBL" id="TFE90497.1"/>
    </source>
</evidence>
<feature type="transmembrane region" description="Helical" evidence="1">
    <location>
        <begin position="6"/>
        <end position="22"/>
    </location>
</feature>
<dbReference type="AlphaFoldDB" id="A0A4Y8Q7U0"/>
<dbReference type="OrthoDB" id="2608899at2"/>
<proteinExistence type="predicted"/>
<keyword evidence="1" id="KW-0472">Membrane</keyword>
<accession>A0A4Y8Q7U0</accession>